<name>A0A6C0EEJ5_9ZZZZ</name>
<dbReference type="EMBL" id="MN739825">
    <property type="protein sequence ID" value="QHT27596.1"/>
    <property type="molecule type" value="Genomic_DNA"/>
</dbReference>
<organism evidence="1">
    <name type="scientific">viral metagenome</name>
    <dbReference type="NCBI Taxonomy" id="1070528"/>
    <lineage>
        <taxon>unclassified sequences</taxon>
        <taxon>metagenomes</taxon>
        <taxon>organismal metagenomes</taxon>
    </lineage>
</organism>
<reference evidence="1" key="1">
    <citation type="journal article" date="2020" name="Nature">
        <title>Giant virus diversity and host interactions through global metagenomics.</title>
        <authorList>
            <person name="Schulz F."/>
            <person name="Roux S."/>
            <person name="Paez-Espino D."/>
            <person name="Jungbluth S."/>
            <person name="Walsh D.A."/>
            <person name="Denef V.J."/>
            <person name="McMahon K.D."/>
            <person name="Konstantinidis K.T."/>
            <person name="Eloe-Fadrosh E.A."/>
            <person name="Kyrpides N.C."/>
            <person name="Woyke T."/>
        </authorList>
    </citation>
    <scope>NUCLEOTIDE SEQUENCE</scope>
    <source>
        <strain evidence="1">GVMAG-M-3300023179-33</strain>
    </source>
</reference>
<accession>A0A6C0EEJ5</accession>
<proteinExistence type="predicted"/>
<sequence length="41" mass="4919">MGFFSINHHTPPLYKPQLFLFQKKNDFKTKPNQTKPNQTQK</sequence>
<evidence type="ECO:0000313" key="1">
    <source>
        <dbReference type="EMBL" id="QHT27596.1"/>
    </source>
</evidence>
<dbReference type="AlphaFoldDB" id="A0A6C0EEJ5"/>
<protein>
    <submittedName>
        <fullName evidence="1">Uncharacterized protein</fullName>
    </submittedName>
</protein>